<sequence length="121" mass="13629">MLKDDYMARDTDVLAKTIVRLVLGKEETDYTPTGLEADAKADGLWFALDQHIKAGDFNAAEDLLYEQAEEDDLRYLSIAVDFYMHLNSCTDQELQAGGFSREEVGDGLRDMARRFGVDLTL</sequence>
<evidence type="ECO:0000313" key="2">
    <source>
        <dbReference type="Proteomes" id="UP000824192"/>
    </source>
</evidence>
<dbReference type="Proteomes" id="UP000824192">
    <property type="component" value="Unassembled WGS sequence"/>
</dbReference>
<comment type="caution">
    <text evidence="1">The sequence shown here is derived from an EMBL/GenBank/DDBJ whole genome shotgun (WGS) entry which is preliminary data.</text>
</comment>
<dbReference type="InterPro" id="IPR045507">
    <property type="entry name" value="DUF6483"/>
</dbReference>
<reference evidence="1" key="1">
    <citation type="journal article" date="2021" name="PeerJ">
        <title>Extensive microbial diversity within the chicken gut microbiome revealed by metagenomics and culture.</title>
        <authorList>
            <person name="Gilroy R."/>
            <person name="Ravi A."/>
            <person name="Getino M."/>
            <person name="Pursley I."/>
            <person name="Horton D.L."/>
            <person name="Alikhan N.F."/>
            <person name="Baker D."/>
            <person name="Gharbi K."/>
            <person name="Hall N."/>
            <person name="Watson M."/>
            <person name="Adriaenssens E.M."/>
            <person name="Foster-Nyarko E."/>
            <person name="Jarju S."/>
            <person name="Secka A."/>
            <person name="Antonio M."/>
            <person name="Oren A."/>
            <person name="Chaudhuri R.R."/>
            <person name="La Ragione R."/>
            <person name="Hildebrand F."/>
            <person name="Pallen M.J."/>
        </authorList>
    </citation>
    <scope>NUCLEOTIDE SEQUENCE</scope>
    <source>
        <strain evidence="1">ChiGjej6B6-1540</strain>
    </source>
</reference>
<organism evidence="1 2">
    <name type="scientific">Candidatus Flavonifractor merdipullorum</name>
    <dbReference type="NCBI Taxonomy" id="2838590"/>
    <lineage>
        <taxon>Bacteria</taxon>
        <taxon>Bacillati</taxon>
        <taxon>Bacillota</taxon>
        <taxon>Clostridia</taxon>
        <taxon>Eubacteriales</taxon>
        <taxon>Oscillospiraceae</taxon>
        <taxon>Flavonifractor</taxon>
    </lineage>
</organism>
<accession>A0A9D1RSS3</accession>
<evidence type="ECO:0000313" key="1">
    <source>
        <dbReference type="EMBL" id="HIW93069.1"/>
    </source>
</evidence>
<dbReference type="EMBL" id="DXGA01000018">
    <property type="protein sequence ID" value="HIW93069.1"/>
    <property type="molecule type" value="Genomic_DNA"/>
</dbReference>
<proteinExistence type="predicted"/>
<reference evidence="1" key="2">
    <citation type="submission" date="2021-04" db="EMBL/GenBank/DDBJ databases">
        <authorList>
            <person name="Gilroy R."/>
        </authorList>
    </citation>
    <scope>NUCLEOTIDE SEQUENCE</scope>
    <source>
        <strain evidence="1">ChiGjej6B6-1540</strain>
    </source>
</reference>
<protein>
    <submittedName>
        <fullName evidence="1">Uncharacterized protein</fullName>
    </submittedName>
</protein>
<name>A0A9D1RSS3_9FIRM</name>
<dbReference type="AlphaFoldDB" id="A0A9D1RSS3"/>
<dbReference type="Pfam" id="PF20092">
    <property type="entry name" value="DUF6483"/>
    <property type="match status" value="1"/>
</dbReference>
<gene>
    <name evidence="1" type="ORF">H9868_00855</name>
</gene>